<dbReference type="PANTHER" id="PTHR30472:SF25">
    <property type="entry name" value="ABC TRANSPORTER PERMEASE PROTEIN MJ0876-RELATED"/>
    <property type="match status" value="1"/>
</dbReference>
<evidence type="ECO:0000313" key="9">
    <source>
        <dbReference type="EMBL" id="MBM7714679.1"/>
    </source>
</evidence>
<keyword evidence="5 8" id="KW-0812">Transmembrane</keyword>
<feature type="transmembrane region" description="Helical" evidence="8">
    <location>
        <begin position="305"/>
        <end position="322"/>
    </location>
</feature>
<evidence type="ECO:0000256" key="2">
    <source>
        <dbReference type="ARBA" id="ARBA00007935"/>
    </source>
</evidence>
<dbReference type="RefSeq" id="WP_236017016.1">
    <property type="nucleotide sequence ID" value="NZ_JAFBFH010000008.1"/>
</dbReference>
<evidence type="ECO:0000256" key="3">
    <source>
        <dbReference type="ARBA" id="ARBA00022448"/>
    </source>
</evidence>
<proteinExistence type="inferred from homology"/>
<reference evidence="9 10" key="1">
    <citation type="submission" date="2021-01" db="EMBL/GenBank/DDBJ databases">
        <title>Genomic Encyclopedia of Type Strains, Phase IV (KMG-IV): sequencing the most valuable type-strain genomes for metagenomic binning, comparative biology and taxonomic classification.</title>
        <authorList>
            <person name="Goeker M."/>
        </authorList>
    </citation>
    <scope>NUCLEOTIDE SEQUENCE [LARGE SCALE GENOMIC DNA]</scope>
    <source>
        <strain evidence="9 10">DSM 105453</strain>
    </source>
</reference>
<evidence type="ECO:0000256" key="4">
    <source>
        <dbReference type="ARBA" id="ARBA00022475"/>
    </source>
</evidence>
<evidence type="ECO:0000256" key="7">
    <source>
        <dbReference type="ARBA" id="ARBA00023136"/>
    </source>
</evidence>
<feature type="transmembrane region" description="Helical" evidence="8">
    <location>
        <begin position="176"/>
        <end position="196"/>
    </location>
</feature>
<dbReference type="Proteomes" id="UP000823485">
    <property type="component" value="Unassembled WGS sequence"/>
</dbReference>
<name>A0ABS2R6A1_9BACI</name>
<keyword evidence="10" id="KW-1185">Reference proteome</keyword>
<organism evidence="9 10">
    <name type="scientific">Siminovitchia thermophila</name>
    <dbReference type="NCBI Taxonomy" id="1245522"/>
    <lineage>
        <taxon>Bacteria</taxon>
        <taxon>Bacillati</taxon>
        <taxon>Bacillota</taxon>
        <taxon>Bacilli</taxon>
        <taxon>Bacillales</taxon>
        <taxon>Bacillaceae</taxon>
        <taxon>Siminovitchia</taxon>
    </lineage>
</organism>
<dbReference type="CDD" id="cd06550">
    <property type="entry name" value="TM_ABC_iron-siderophores_like"/>
    <property type="match status" value="1"/>
</dbReference>
<feature type="transmembrane region" description="Helical" evidence="8">
    <location>
        <begin position="86"/>
        <end position="106"/>
    </location>
</feature>
<feature type="transmembrane region" description="Helical" evidence="8">
    <location>
        <begin position="225"/>
        <end position="245"/>
    </location>
</feature>
<dbReference type="InterPro" id="IPR000522">
    <property type="entry name" value="ABC_transptr_permease_BtuC"/>
</dbReference>
<gene>
    <name evidence="9" type="ORF">JOC94_001651</name>
</gene>
<dbReference type="EMBL" id="JAFBFH010000008">
    <property type="protein sequence ID" value="MBM7714679.1"/>
    <property type="molecule type" value="Genomic_DNA"/>
</dbReference>
<sequence>MIQKQLETENRLQARRVNYKKSWRKYVFLLSFLGFILIFSMILANSIGPVPIPFQQTIAIMLDALHIEQGLDYIERDAIVVMDIRLPRVIVGALVGGALGTAGAIMQGLFRNPLVEPGYIGVSSGAALAAVMVLFFGLVKYSLWILPGAAFLGALISMGIVLAVWEMSRKTSVSTLLLVGLGLNLFVSAVISVFVASAPSEQELRSIVFWLQGGLEGPTWQHVQLISPFILAAIVGVCFFARELNMMLLGDDQAKSSGVNVRRTRYILLGLSALMTGTGVAVSGTIGFVGLVVPHVIRLLFGADHRFLLPASALGGAAFLVLADTVSRMAFERVHLQVGVVCALIGAPIFLMLVLRSKRGSV</sequence>
<feature type="transmembrane region" description="Helical" evidence="8">
    <location>
        <begin position="334"/>
        <end position="355"/>
    </location>
</feature>
<protein>
    <submittedName>
        <fullName evidence="9">Iron complex transport system permease protein</fullName>
    </submittedName>
</protein>
<dbReference type="Gene3D" id="1.10.3470.10">
    <property type="entry name" value="ABC transporter involved in vitamin B12 uptake, BtuC"/>
    <property type="match status" value="1"/>
</dbReference>
<feature type="transmembrane region" description="Helical" evidence="8">
    <location>
        <begin position="144"/>
        <end position="164"/>
    </location>
</feature>
<evidence type="ECO:0000256" key="1">
    <source>
        <dbReference type="ARBA" id="ARBA00004651"/>
    </source>
</evidence>
<keyword evidence="3" id="KW-0813">Transport</keyword>
<keyword evidence="6 8" id="KW-1133">Transmembrane helix</keyword>
<feature type="transmembrane region" description="Helical" evidence="8">
    <location>
        <begin position="118"/>
        <end position="138"/>
    </location>
</feature>
<dbReference type="PANTHER" id="PTHR30472">
    <property type="entry name" value="FERRIC ENTEROBACTIN TRANSPORT SYSTEM PERMEASE PROTEIN"/>
    <property type="match status" value="1"/>
</dbReference>
<evidence type="ECO:0000256" key="6">
    <source>
        <dbReference type="ARBA" id="ARBA00022989"/>
    </source>
</evidence>
<accession>A0ABS2R6A1</accession>
<comment type="caution">
    <text evidence="9">The sequence shown here is derived from an EMBL/GenBank/DDBJ whole genome shotgun (WGS) entry which is preliminary data.</text>
</comment>
<comment type="similarity">
    <text evidence="2">Belongs to the binding-protein-dependent transport system permease family. FecCD subfamily.</text>
</comment>
<evidence type="ECO:0000313" key="10">
    <source>
        <dbReference type="Proteomes" id="UP000823485"/>
    </source>
</evidence>
<evidence type="ECO:0000256" key="5">
    <source>
        <dbReference type="ARBA" id="ARBA00022692"/>
    </source>
</evidence>
<dbReference type="InterPro" id="IPR037294">
    <property type="entry name" value="ABC_BtuC-like"/>
</dbReference>
<evidence type="ECO:0000256" key="8">
    <source>
        <dbReference type="SAM" id="Phobius"/>
    </source>
</evidence>
<comment type="subcellular location">
    <subcellularLocation>
        <location evidence="1">Cell membrane</location>
        <topology evidence="1">Multi-pass membrane protein</topology>
    </subcellularLocation>
</comment>
<keyword evidence="7 8" id="KW-0472">Membrane</keyword>
<feature type="transmembrane region" description="Helical" evidence="8">
    <location>
        <begin position="26"/>
        <end position="44"/>
    </location>
</feature>
<dbReference type="Pfam" id="PF01032">
    <property type="entry name" value="FecCD"/>
    <property type="match status" value="1"/>
</dbReference>
<dbReference type="SUPFAM" id="SSF81345">
    <property type="entry name" value="ABC transporter involved in vitamin B12 uptake, BtuC"/>
    <property type="match status" value="1"/>
</dbReference>
<keyword evidence="4" id="KW-1003">Cell membrane</keyword>
<feature type="transmembrane region" description="Helical" evidence="8">
    <location>
        <begin position="266"/>
        <end position="293"/>
    </location>
</feature>